<evidence type="ECO:0008006" key="3">
    <source>
        <dbReference type="Google" id="ProtNLM"/>
    </source>
</evidence>
<gene>
    <name evidence="1" type="ORF">DDY73_10685</name>
</gene>
<dbReference type="Gene3D" id="1.10.10.10">
    <property type="entry name" value="Winged helix-like DNA-binding domain superfamily/Winged helix DNA-binding domain"/>
    <property type="match status" value="1"/>
</dbReference>
<dbReference type="InterPro" id="IPR019707">
    <property type="entry name" value="DUF2582"/>
</dbReference>
<sequence length="83" mass="9562">MNFKNKNAMEMIPIGKNAGMLWNLLESGSEFSVSQLVSKLDMTRDDLFSAIGWLAREGKIYCRKQDNELFFSNKCIQGYFHFG</sequence>
<evidence type="ECO:0000313" key="2">
    <source>
        <dbReference type="Proteomes" id="UP000262954"/>
    </source>
</evidence>
<evidence type="ECO:0000313" key="1">
    <source>
        <dbReference type="EMBL" id="HBJ09456.1"/>
    </source>
</evidence>
<dbReference type="InterPro" id="IPR036388">
    <property type="entry name" value="WH-like_DNA-bd_sf"/>
</dbReference>
<proteinExistence type="predicted"/>
<protein>
    <recommendedName>
        <fullName evidence="3">Winged helix-turn-helix domain-containing protein</fullName>
    </recommendedName>
</protein>
<name>A0A354M4L7_9BACT</name>
<reference evidence="1 2" key="1">
    <citation type="journal article" date="2018" name="Nat. Biotechnol.">
        <title>A standardized bacterial taxonomy based on genome phylogeny substantially revises the tree of life.</title>
        <authorList>
            <person name="Parks D.H."/>
            <person name="Chuvochina M."/>
            <person name="Waite D.W."/>
            <person name="Rinke C."/>
            <person name="Skarshewski A."/>
            <person name="Chaumeil P.A."/>
            <person name="Hugenholtz P."/>
        </authorList>
    </citation>
    <scope>NUCLEOTIDE SEQUENCE [LARGE SCALE GENOMIC DNA]</scope>
    <source>
        <strain evidence="1">UBA11482</strain>
    </source>
</reference>
<dbReference type="Proteomes" id="UP000262954">
    <property type="component" value="Unassembled WGS sequence"/>
</dbReference>
<dbReference type="EMBL" id="DNWC01000140">
    <property type="protein sequence ID" value="HBJ09456.1"/>
    <property type="molecule type" value="Genomic_DNA"/>
</dbReference>
<organism evidence="1 2">
    <name type="scientific">Coprobacter fastidiosus</name>
    <dbReference type="NCBI Taxonomy" id="1099853"/>
    <lineage>
        <taxon>Bacteria</taxon>
        <taxon>Pseudomonadati</taxon>
        <taxon>Bacteroidota</taxon>
        <taxon>Bacteroidia</taxon>
        <taxon>Bacteroidales</taxon>
        <taxon>Barnesiellaceae</taxon>
        <taxon>Coprobacter</taxon>
    </lineage>
</organism>
<comment type="caution">
    <text evidence="1">The sequence shown here is derived from an EMBL/GenBank/DDBJ whole genome shotgun (WGS) entry which is preliminary data.</text>
</comment>
<dbReference type="Pfam" id="PF10771">
    <property type="entry name" value="DUF2582"/>
    <property type="match status" value="1"/>
</dbReference>
<accession>A0A354M4L7</accession>
<dbReference type="AlphaFoldDB" id="A0A354M4L7"/>